<evidence type="ECO:0000313" key="2">
    <source>
        <dbReference type="EMBL" id="CAB4178577.1"/>
    </source>
</evidence>
<evidence type="ECO:0000313" key="6">
    <source>
        <dbReference type="EMBL" id="CAB5229993.1"/>
    </source>
</evidence>
<reference evidence="1" key="1">
    <citation type="submission" date="2020-05" db="EMBL/GenBank/DDBJ databases">
        <authorList>
            <person name="Chiriac C."/>
            <person name="Salcher M."/>
            <person name="Ghai R."/>
            <person name="Kavagutti S V."/>
        </authorList>
    </citation>
    <scope>NUCLEOTIDE SEQUENCE</scope>
</reference>
<sequence>MKARFCMGCQRDVIVLDLLAWKAIRNKLGKVTRRVCPKCAAGKKMFDGTGIYKRA</sequence>
<gene>
    <name evidence="2" type="ORF">UFOVP1018_33</name>
    <name evidence="3" type="ORF">UFOVP1105_34</name>
    <name evidence="4" type="ORF">UFOVP1372_24</name>
    <name evidence="5" type="ORF">UFOVP1470_35</name>
    <name evidence="6" type="ORF">UFOVP1557_24</name>
    <name evidence="1" type="ORF">UFOVP939_43</name>
</gene>
<evidence type="ECO:0000313" key="5">
    <source>
        <dbReference type="EMBL" id="CAB4215035.1"/>
    </source>
</evidence>
<dbReference type="EMBL" id="LR796966">
    <property type="protein sequence ID" value="CAB4178577.1"/>
    <property type="molecule type" value="Genomic_DNA"/>
</dbReference>
<dbReference type="EMBL" id="LR798407">
    <property type="protein sequence ID" value="CAB5229993.1"/>
    <property type="molecule type" value="Genomic_DNA"/>
</dbReference>
<dbReference type="EMBL" id="LR796887">
    <property type="protein sequence ID" value="CAB4172701.1"/>
    <property type="molecule type" value="Genomic_DNA"/>
</dbReference>
<dbReference type="EMBL" id="LR797419">
    <property type="protein sequence ID" value="CAB4215035.1"/>
    <property type="molecule type" value="Genomic_DNA"/>
</dbReference>
<evidence type="ECO:0000313" key="1">
    <source>
        <dbReference type="EMBL" id="CAB4172701.1"/>
    </source>
</evidence>
<protein>
    <submittedName>
        <fullName evidence="1">Uncharacterized protein</fullName>
    </submittedName>
</protein>
<organism evidence="1">
    <name type="scientific">uncultured Caudovirales phage</name>
    <dbReference type="NCBI Taxonomy" id="2100421"/>
    <lineage>
        <taxon>Viruses</taxon>
        <taxon>Duplodnaviria</taxon>
        <taxon>Heunggongvirae</taxon>
        <taxon>Uroviricota</taxon>
        <taxon>Caudoviricetes</taxon>
        <taxon>Peduoviridae</taxon>
        <taxon>Maltschvirus</taxon>
        <taxon>Maltschvirus maltsch</taxon>
    </lineage>
</organism>
<name>A0A6J5PTL5_9CAUD</name>
<evidence type="ECO:0000313" key="3">
    <source>
        <dbReference type="EMBL" id="CAB4184142.1"/>
    </source>
</evidence>
<dbReference type="EMBL" id="LR797054">
    <property type="protein sequence ID" value="CAB4184142.1"/>
    <property type="molecule type" value="Genomic_DNA"/>
</dbReference>
<dbReference type="EMBL" id="LR797319">
    <property type="protein sequence ID" value="CAB4202602.1"/>
    <property type="molecule type" value="Genomic_DNA"/>
</dbReference>
<proteinExistence type="predicted"/>
<evidence type="ECO:0000313" key="4">
    <source>
        <dbReference type="EMBL" id="CAB4202602.1"/>
    </source>
</evidence>
<accession>A0A6J5PTL5</accession>